<evidence type="ECO:0000313" key="2">
    <source>
        <dbReference type="EnsemblPlants" id="OGLUM05G14470.1"/>
    </source>
</evidence>
<accession>A0A0D9ZY56</accession>
<evidence type="ECO:0000256" key="1">
    <source>
        <dbReference type="SAM" id="MobiDB-lite"/>
    </source>
</evidence>
<reference evidence="2" key="2">
    <citation type="submission" date="2018-05" db="EMBL/GenBank/DDBJ databases">
        <title>OgluRS3 (Oryza glumaepatula Reference Sequence Version 3).</title>
        <authorList>
            <person name="Zhang J."/>
            <person name="Kudrna D."/>
            <person name="Lee S."/>
            <person name="Talag J."/>
            <person name="Welchert J."/>
            <person name="Wing R.A."/>
        </authorList>
    </citation>
    <scope>NUCLEOTIDE SEQUENCE [LARGE SCALE GENOMIC DNA]</scope>
</reference>
<dbReference type="Proteomes" id="UP000026961">
    <property type="component" value="Chromosome 5"/>
</dbReference>
<proteinExistence type="predicted"/>
<reference evidence="2" key="1">
    <citation type="submission" date="2015-04" db="UniProtKB">
        <authorList>
            <consortium name="EnsemblPlants"/>
        </authorList>
    </citation>
    <scope>IDENTIFICATION</scope>
</reference>
<feature type="compositionally biased region" description="Basic residues" evidence="1">
    <location>
        <begin position="89"/>
        <end position="100"/>
    </location>
</feature>
<feature type="region of interest" description="Disordered" evidence="1">
    <location>
        <begin position="76"/>
        <end position="100"/>
    </location>
</feature>
<name>A0A0D9ZY56_9ORYZ</name>
<organism evidence="2">
    <name type="scientific">Oryza glumipatula</name>
    <dbReference type="NCBI Taxonomy" id="40148"/>
    <lineage>
        <taxon>Eukaryota</taxon>
        <taxon>Viridiplantae</taxon>
        <taxon>Streptophyta</taxon>
        <taxon>Embryophyta</taxon>
        <taxon>Tracheophyta</taxon>
        <taxon>Spermatophyta</taxon>
        <taxon>Magnoliopsida</taxon>
        <taxon>Liliopsida</taxon>
        <taxon>Poales</taxon>
        <taxon>Poaceae</taxon>
        <taxon>BOP clade</taxon>
        <taxon>Oryzoideae</taxon>
        <taxon>Oryzeae</taxon>
        <taxon>Oryzinae</taxon>
        <taxon>Oryza</taxon>
    </lineage>
</organism>
<dbReference type="EnsemblPlants" id="OGLUM05G14470.1">
    <property type="protein sequence ID" value="OGLUM05G14470.1"/>
    <property type="gene ID" value="OGLUM05G14470"/>
</dbReference>
<protein>
    <submittedName>
        <fullName evidence="2">Uncharacterized protein</fullName>
    </submittedName>
</protein>
<dbReference type="AlphaFoldDB" id="A0A0D9ZY56"/>
<dbReference type="Gramene" id="OGLUM05G14470.1">
    <property type="protein sequence ID" value="OGLUM05G14470.1"/>
    <property type="gene ID" value="OGLUM05G14470"/>
</dbReference>
<sequence length="100" mass="10845">MAASHCQECQANLYLCGPSATAARRCRHHRLLCRAPSAATVEPAQGMAPPLLSSPLASSVELWTHPSRARREPLPLAAGALEPTNTAPTRHHYSRVYHRG</sequence>
<dbReference type="HOGENOM" id="CLU_2310480_0_0_1"/>
<keyword evidence="3" id="KW-1185">Reference proteome</keyword>
<evidence type="ECO:0000313" key="3">
    <source>
        <dbReference type="Proteomes" id="UP000026961"/>
    </source>
</evidence>